<keyword evidence="2" id="KW-0808">Transferase</keyword>
<dbReference type="InterPro" id="IPR046341">
    <property type="entry name" value="SET_dom_sf"/>
</dbReference>
<evidence type="ECO:0000256" key="2">
    <source>
        <dbReference type="ARBA" id="ARBA00022679"/>
    </source>
</evidence>
<dbReference type="SMART" id="SM00317">
    <property type="entry name" value="SET"/>
    <property type="match status" value="1"/>
</dbReference>
<feature type="domain" description="SET" evidence="4">
    <location>
        <begin position="318"/>
        <end position="435"/>
    </location>
</feature>
<organism evidence="6">
    <name type="scientific">Trypanosoma vivax (strain Y486)</name>
    <dbReference type="NCBI Taxonomy" id="1055687"/>
    <lineage>
        <taxon>Eukaryota</taxon>
        <taxon>Discoba</taxon>
        <taxon>Euglenozoa</taxon>
        <taxon>Kinetoplastea</taxon>
        <taxon>Metakinetoplastina</taxon>
        <taxon>Trypanosomatida</taxon>
        <taxon>Trypanosomatidae</taxon>
        <taxon>Trypanosoma</taxon>
        <taxon>Duttonella</taxon>
    </lineage>
</organism>
<keyword evidence="3" id="KW-0949">S-adenosyl-L-methionine</keyword>
<proteinExistence type="predicted"/>
<dbReference type="GO" id="GO:0032259">
    <property type="term" value="P:methylation"/>
    <property type="evidence" value="ECO:0007669"/>
    <property type="project" value="UniProtKB-KW"/>
</dbReference>
<dbReference type="Pfam" id="PF00856">
    <property type="entry name" value="SET"/>
    <property type="match status" value="1"/>
</dbReference>
<dbReference type="GO" id="GO:0008168">
    <property type="term" value="F:methyltransferase activity"/>
    <property type="evidence" value="ECO:0007669"/>
    <property type="project" value="UniProtKB-KW"/>
</dbReference>
<dbReference type="InterPro" id="IPR003616">
    <property type="entry name" value="Post-SET_dom"/>
</dbReference>
<name>G0U6A8_TRYVY</name>
<evidence type="ECO:0008006" key="7">
    <source>
        <dbReference type="Google" id="ProtNLM"/>
    </source>
</evidence>
<evidence type="ECO:0000259" key="5">
    <source>
        <dbReference type="PROSITE" id="PS50868"/>
    </source>
</evidence>
<dbReference type="InterPro" id="IPR053201">
    <property type="entry name" value="Flavunoidine_N-MTase"/>
</dbReference>
<dbReference type="PROSITE" id="PS50280">
    <property type="entry name" value="SET"/>
    <property type="match status" value="1"/>
</dbReference>
<evidence type="ECO:0000259" key="4">
    <source>
        <dbReference type="PROSITE" id="PS50280"/>
    </source>
</evidence>
<protein>
    <recommendedName>
        <fullName evidence="7">SET domain protein</fullName>
    </recommendedName>
</protein>
<dbReference type="PROSITE" id="PS50868">
    <property type="entry name" value="POST_SET"/>
    <property type="match status" value="1"/>
</dbReference>
<dbReference type="PANTHER" id="PTHR12350">
    <property type="entry name" value="HISTONE-LYSINE N-METHYLTRANSFERASE-RELATED"/>
    <property type="match status" value="1"/>
</dbReference>
<reference evidence="6" key="1">
    <citation type="journal article" date="2012" name="Proc. Natl. Acad. Sci. U.S.A.">
        <title>Antigenic diversity is generated by distinct evolutionary mechanisms in African trypanosome species.</title>
        <authorList>
            <person name="Jackson A.P."/>
            <person name="Berry A."/>
            <person name="Aslett M."/>
            <person name="Allison H.C."/>
            <person name="Burton P."/>
            <person name="Vavrova-Anderson J."/>
            <person name="Brown R."/>
            <person name="Browne H."/>
            <person name="Corton N."/>
            <person name="Hauser H."/>
            <person name="Gamble J."/>
            <person name="Gilderthorp R."/>
            <person name="Marcello L."/>
            <person name="McQuillan J."/>
            <person name="Otto T.D."/>
            <person name="Quail M.A."/>
            <person name="Sanders M.J."/>
            <person name="van Tonder A."/>
            <person name="Ginger M.L."/>
            <person name="Field M.C."/>
            <person name="Barry J.D."/>
            <person name="Hertz-Fowler C."/>
            <person name="Berriman M."/>
        </authorList>
    </citation>
    <scope>NUCLEOTIDE SEQUENCE</scope>
    <source>
        <strain evidence="6">Y486</strain>
    </source>
</reference>
<dbReference type="Gene3D" id="2.170.270.10">
    <property type="entry name" value="SET domain"/>
    <property type="match status" value="1"/>
</dbReference>
<accession>G0U6A8</accession>
<dbReference type="AlphaFoldDB" id="G0U6A8"/>
<dbReference type="InterPro" id="IPR001214">
    <property type="entry name" value="SET_dom"/>
</dbReference>
<evidence type="ECO:0000256" key="3">
    <source>
        <dbReference type="ARBA" id="ARBA00022691"/>
    </source>
</evidence>
<evidence type="ECO:0000256" key="1">
    <source>
        <dbReference type="ARBA" id="ARBA00022603"/>
    </source>
</evidence>
<dbReference type="SUPFAM" id="SSF82199">
    <property type="entry name" value="SET domain"/>
    <property type="match status" value="1"/>
</dbReference>
<keyword evidence="1" id="KW-0489">Methyltransferase</keyword>
<dbReference type="PANTHER" id="PTHR12350:SF19">
    <property type="entry name" value="SET DOMAIN-CONTAINING PROTEIN"/>
    <property type="match status" value="1"/>
</dbReference>
<evidence type="ECO:0000313" key="6">
    <source>
        <dbReference type="EMBL" id="CCC51411.1"/>
    </source>
</evidence>
<gene>
    <name evidence="6" type="ORF">TVY486_1004620</name>
</gene>
<dbReference type="EMBL" id="HE573026">
    <property type="protein sequence ID" value="CCC51411.1"/>
    <property type="molecule type" value="Genomic_DNA"/>
</dbReference>
<feature type="domain" description="Post-SET" evidence="5">
    <location>
        <begin position="443"/>
        <end position="459"/>
    </location>
</feature>
<sequence>MYAVVNFPLSAFYSPFYCSADTVRCGKEMEKGDVVAVFCDAAHEQAIEALLKPLASFPHKLFAVRNGPNVYRVAGDLSASLTSYRCALNLCTGDAEDEDLCCPIVLTSLFEHFEIPYGGCRYAVLKQPLDVLFMMCFYAGLTLPHFEVVGQGTDIHCLKLQFPIKVRSADPFQRRFEVVVWEKSKLQAALHLALKTHRKLVAWEISAVTEKELQVLIWGAGNFSIARQDGDVTYDAWIEQWTPTIKEYAVSFCKNVTNNSGFARLNFHTRQAHGKLVLEDIKLGCSLLELGGHHCSVAAEKGLLDECVRTGESVFTLPVSEVCYGGESKGYFLRAVRDIRAGELVFDDEGKSFVIVTRPFVEKQWSEEDKIVFKEYAWPIDSEGHVYATWDKDPNGWRPINHSCDPNCIFDEDHSLNVVASRDIAKGEELTMDYSTFCDHTMKPFMCFCGSSCCREYIVADETSLKRYGTRTWRRLPQPTASSINTSNNTCVS</sequence>